<keyword evidence="2" id="KW-0472">Membrane</keyword>
<keyword evidence="2" id="KW-0812">Transmembrane</keyword>
<sequence length="213" mass="23688">MTSRQERAEKKQRHKTTVIMITLVIILILLVGGVGWGVSHQLNKDDKIEPASSSSSISSRSSVISESTSSVIDNESSSEVTEGSEDETSSSDRVESGDATAHELKMYTQRLAIVAGVKNAIYMQNNRDVPEFDRLVEIPNGFTIYFVNGDHYNIQDDGYNADTPEDLNFFGDKHTWTVYEQQDNTQGSSLEKPSGLGGVYFPTEEELHQYGIR</sequence>
<dbReference type="RefSeq" id="WP_115471696.1">
    <property type="nucleotide sequence ID" value="NZ_BJEC01000025.1"/>
</dbReference>
<feature type="transmembrane region" description="Helical" evidence="2">
    <location>
        <begin position="20"/>
        <end position="38"/>
    </location>
</feature>
<gene>
    <name evidence="3" type="ORF">DWV05_09605</name>
</gene>
<proteinExistence type="predicted"/>
<evidence type="ECO:0008006" key="5">
    <source>
        <dbReference type="Google" id="ProtNLM"/>
    </source>
</evidence>
<evidence type="ECO:0000256" key="2">
    <source>
        <dbReference type="SAM" id="Phobius"/>
    </source>
</evidence>
<evidence type="ECO:0000313" key="4">
    <source>
        <dbReference type="Proteomes" id="UP000254492"/>
    </source>
</evidence>
<feature type="region of interest" description="Disordered" evidence="1">
    <location>
        <begin position="46"/>
        <end position="98"/>
    </location>
</feature>
<feature type="compositionally biased region" description="Low complexity" evidence="1">
    <location>
        <begin position="52"/>
        <end position="81"/>
    </location>
</feature>
<dbReference type="Proteomes" id="UP000254492">
    <property type="component" value="Unassembled WGS sequence"/>
</dbReference>
<dbReference type="EMBL" id="QRAY01000024">
    <property type="protein sequence ID" value="RDS58709.1"/>
    <property type="molecule type" value="Genomic_DNA"/>
</dbReference>
<evidence type="ECO:0000313" key="3">
    <source>
        <dbReference type="EMBL" id="RDS58709.1"/>
    </source>
</evidence>
<keyword evidence="2" id="KW-1133">Transmembrane helix</keyword>
<name>A0ABX9I206_9LACO</name>
<comment type="caution">
    <text evidence="3">The sequence shown here is derived from an EMBL/GenBank/DDBJ whole genome shotgun (WGS) entry which is preliminary data.</text>
</comment>
<evidence type="ECO:0000256" key="1">
    <source>
        <dbReference type="SAM" id="MobiDB-lite"/>
    </source>
</evidence>
<organism evidence="3 4">
    <name type="scientific">Weissella thailandensis</name>
    <dbReference type="NCBI Taxonomy" id="89061"/>
    <lineage>
        <taxon>Bacteria</taxon>
        <taxon>Bacillati</taxon>
        <taxon>Bacillota</taxon>
        <taxon>Bacilli</taxon>
        <taxon>Lactobacillales</taxon>
        <taxon>Lactobacillaceae</taxon>
        <taxon>Weissella</taxon>
    </lineage>
</organism>
<keyword evidence="4" id="KW-1185">Reference proteome</keyword>
<protein>
    <recommendedName>
        <fullName evidence="5">Secreted protein</fullName>
    </recommendedName>
</protein>
<accession>A0ABX9I206</accession>
<reference evidence="3 4" key="1">
    <citation type="submission" date="2018-07" db="EMBL/GenBank/DDBJ databases">
        <title>Genome-based reclassification of Weissella jogaejeotgali as Weissella thailandensis.</title>
        <authorList>
            <person name="Chun J."/>
            <person name="Kim B.-Y."/>
            <person name="Kwak M.-J."/>
        </authorList>
    </citation>
    <scope>NUCLEOTIDE SEQUENCE [LARGE SCALE GENOMIC DNA]</scope>
    <source>
        <strain evidence="3 4">KCTC 3751</strain>
    </source>
</reference>